<comment type="caution">
    <text evidence="1">The sequence shown here is derived from an EMBL/GenBank/DDBJ whole genome shotgun (WGS) entry which is preliminary data.</text>
</comment>
<dbReference type="Proteomes" id="UP000030949">
    <property type="component" value="Unassembled WGS sequence"/>
</dbReference>
<organism evidence="1 2">
    <name type="scientific">Pseudomonas frederiksbergensis</name>
    <dbReference type="NCBI Taxonomy" id="104087"/>
    <lineage>
        <taxon>Bacteria</taxon>
        <taxon>Pseudomonadati</taxon>
        <taxon>Pseudomonadota</taxon>
        <taxon>Gammaproteobacteria</taxon>
        <taxon>Pseudomonadales</taxon>
        <taxon>Pseudomonadaceae</taxon>
        <taxon>Pseudomonas</taxon>
    </lineage>
</organism>
<dbReference type="AlphaFoldDB" id="A0A0B1YWJ6"/>
<accession>A0A0B1YWJ6</accession>
<name>A0A0B1YWJ6_9PSED</name>
<dbReference type="RefSeq" id="WP_039594340.1">
    <property type="nucleotide sequence ID" value="NZ_JQGJ02000027.1"/>
</dbReference>
<evidence type="ECO:0000313" key="1">
    <source>
        <dbReference type="EMBL" id="KHK61557.1"/>
    </source>
</evidence>
<reference evidence="2" key="1">
    <citation type="submission" date="2015-03" db="EMBL/GenBank/DDBJ databases">
        <title>Pseudomonas frederiksbergensis hydrocarbon degrader.</title>
        <authorList>
            <person name="Brown L.M."/>
            <person name="Ruiz O.N."/>
            <person name="Mueller S."/>
            <person name="Gunasekera T.S."/>
        </authorList>
    </citation>
    <scope>NUCLEOTIDE SEQUENCE [LARGE SCALE GENOMIC DNA]</scope>
    <source>
        <strain evidence="2">SI8</strain>
    </source>
</reference>
<proteinExistence type="predicted"/>
<dbReference type="EMBL" id="JQGJ01000030">
    <property type="protein sequence ID" value="KHK61557.1"/>
    <property type="molecule type" value="Genomic_DNA"/>
</dbReference>
<protein>
    <submittedName>
        <fullName evidence="1">Uncharacterized protein</fullName>
    </submittedName>
</protein>
<evidence type="ECO:0000313" key="2">
    <source>
        <dbReference type="Proteomes" id="UP000030949"/>
    </source>
</evidence>
<sequence>MVEEHDLKEFVSGIDESQIIIEEDQRSRLLKAVKPQDSIAMMLPSSMLSVAESFIWRWDMAPAQY</sequence>
<gene>
    <name evidence="1" type="ORF">JZ00_27865</name>
</gene>